<evidence type="ECO:0000259" key="1">
    <source>
        <dbReference type="Pfam" id="PF09836"/>
    </source>
</evidence>
<accession>A0A074TF04</accession>
<dbReference type="Gene3D" id="1.10.150.690">
    <property type="entry name" value="DUF2063"/>
    <property type="match status" value="1"/>
</dbReference>
<protein>
    <recommendedName>
        <fullName evidence="1">Putative DNA-binding domain-containing protein</fullName>
    </recommendedName>
</protein>
<gene>
    <name evidence="2" type="ORF">DL1_17250</name>
</gene>
<dbReference type="AlphaFoldDB" id="A0A074TF04"/>
<evidence type="ECO:0000313" key="3">
    <source>
        <dbReference type="Proteomes" id="UP000027725"/>
    </source>
</evidence>
<dbReference type="InterPro" id="IPR044922">
    <property type="entry name" value="DUF2063_N_sf"/>
</dbReference>
<dbReference type="EMBL" id="JHEH01000006">
    <property type="protein sequence ID" value="KEP70306.1"/>
    <property type="molecule type" value="Genomic_DNA"/>
</dbReference>
<dbReference type="OrthoDB" id="4146344at2"/>
<dbReference type="InterPro" id="IPR018640">
    <property type="entry name" value="DUF2063"/>
</dbReference>
<dbReference type="eggNOG" id="COG3219">
    <property type="taxonomic scope" value="Bacteria"/>
</dbReference>
<organism evidence="2 3">
    <name type="scientific">Thioclava dalianensis</name>
    <dbReference type="NCBI Taxonomy" id="1185766"/>
    <lineage>
        <taxon>Bacteria</taxon>
        <taxon>Pseudomonadati</taxon>
        <taxon>Pseudomonadota</taxon>
        <taxon>Alphaproteobacteria</taxon>
        <taxon>Rhodobacterales</taxon>
        <taxon>Paracoccaceae</taxon>
        <taxon>Thioclava</taxon>
    </lineage>
</organism>
<sequence>MPSHREFAQAFQSALRDTALPPGAHTQAPEELTRRFNVYRNNVAHGLAQALQRHYPAVTRLLGEECFSGVAHLYIERHPPRTPILTEWGVEFPNFLGGIETFSHLSYLPDVARIEWARSRAYHAADLVPVESSQLTQIAETSYLRLHPSVQTLWAATPAGSLWISQQPGAAAPPAAEDWTSEVVLVARQGLFDVITTVIPPATARLIEALLSDTPLGAACAAAGSDLDLTQALTLLIRYDLITAISQGRPE</sequence>
<dbReference type="Proteomes" id="UP000027725">
    <property type="component" value="Unassembled WGS sequence"/>
</dbReference>
<reference evidence="2 3" key="1">
    <citation type="submission" date="2014-03" db="EMBL/GenBank/DDBJ databases">
        <title>The draft genome sequence of Thioclava dalianensis DLFJ1-1.</title>
        <authorList>
            <person name="Lai Q."/>
            <person name="Shao Z."/>
        </authorList>
    </citation>
    <scope>NUCLEOTIDE SEQUENCE [LARGE SCALE GENOMIC DNA]</scope>
    <source>
        <strain evidence="2 3">DLFJ1-1</strain>
    </source>
</reference>
<dbReference type="Pfam" id="PF09836">
    <property type="entry name" value="DUF2063"/>
    <property type="match status" value="1"/>
</dbReference>
<feature type="domain" description="Putative DNA-binding" evidence="1">
    <location>
        <begin position="7"/>
        <end position="96"/>
    </location>
</feature>
<name>A0A074TF04_9RHOB</name>
<comment type="caution">
    <text evidence="2">The sequence shown here is derived from an EMBL/GenBank/DDBJ whole genome shotgun (WGS) entry which is preliminary data.</text>
</comment>
<dbReference type="RefSeq" id="WP_038064154.1">
    <property type="nucleotide sequence ID" value="NZ_FOVB01000004.1"/>
</dbReference>
<keyword evidence="3" id="KW-1185">Reference proteome</keyword>
<evidence type="ECO:0000313" key="2">
    <source>
        <dbReference type="EMBL" id="KEP70306.1"/>
    </source>
</evidence>
<proteinExistence type="predicted"/>
<dbReference type="STRING" id="1185766.SAMN05216224_104195"/>